<feature type="region of interest" description="Disordered" evidence="1">
    <location>
        <begin position="1"/>
        <end position="76"/>
    </location>
</feature>
<proteinExistence type="predicted"/>
<dbReference type="Proteomes" id="UP000811844">
    <property type="component" value="Unassembled WGS sequence"/>
</dbReference>
<comment type="caution">
    <text evidence="2">The sequence shown here is derived from an EMBL/GenBank/DDBJ whole genome shotgun (WGS) entry which is preliminary data.</text>
</comment>
<accession>A0ABS5I275</accession>
<gene>
    <name evidence="2" type="ORF">G3R48_08305</name>
</gene>
<organism evidence="2 3">
    <name type="scientific">Shewanella intestini</name>
    <dbReference type="NCBI Taxonomy" id="2017544"/>
    <lineage>
        <taxon>Bacteria</taxon>
        <taxon>Pseudomonadati</taxon>
        <taxon>Pseudomonadota</taxon>
        <taxon>Gammaproteobacteria</taxon>
        <taxon>Alteromonadales</taxon>
        <taxon>Shewanellaceae</taxon>
        <taxon>Shewanella</taxon>
    </lineage>
</organism>
<reference evidence="2 3" key="1">
    <citation type="submission" date="2020-02" db="EMBL/GenBank/DDBJ databases">
        <title>Shewanella WXL01 sp. nov., a marine bacterium isolated from green algae in Luhuitou Fringing Reef (Northern South China Sea).</title>
        <authorList>
            <person name="Wang X."/>
        </authorList>
    </citation>
    <scope>NUCLEOTIDE SEQUENCE [LARGE SCALE GENOMIC DNA]</scope>
    <source>
        <strain evidence="2 3">MCCC 1A01895</strain>
    </source>
</reference>
<feature type="compositionally biased region" description="Low complexity" evidence="1">
    <location>
        <begin position="1"/>
        <end position="19"/>
    </location>
</feature>
<dbReference type="EMBL" id="JAAIKR010000006">
    <property type="protein sequence ID" value="MBR9727986.1"/>
    <property type="molecule type" value="Genomic_DNA"/>
</dbReference>
<feature type="compositionally biased region" description="Polar residues" evidence="1">
    <location>
        <begin position="51"/>
        <end position="63"/>
    </location>
</feature>
<evidence type="ECO:0000256" key="1">
    <source>
        <dbReference type="SAM" id="MobiDB-lite"/>
    </source>
</evidence>
<dbReference type="RefSeq" id="WP_153664312.1">
    <property type="nucleotide sequence ID" value="NZ_JAAIKR010000006.1"/>
</dbReference>
<protein>
    <submittedName>
        <fullName evidence="2">Uncharacterized protein</fullName>
    </submittedName>
</protein>
<name>A0ABS5I275_9GAMM</name>
<keyword evidence="3" id="KW-1185">Reference proteome</keyword>
<sequence length="243" mass="28211">MSLRTQTRQRNTTDNTARNVANTKHNDYSNHGDTAPKNAAVQHQRTEEENQTQLEASHTSFSDQPEHHPHLAAPEQPLVDIESLTPEKIAELEVINQRRDHITLLAIKGMKFDDVDLLNSLAQKYHCSANDIMGDMQLLTNPEVWNQHKLRLKNAQDSQVFRKQQLKENRKNQVSEFMNESVKFTSELLVALSQQFECQPRHIVEDIMHYKTFKNLHETFKQSNVTLPTVRAIYRCAKLNIQY</sequence>
<evidence type="ECO:0000313" key="2">
    <source>
        <dbReference type="EMBL" id="MBR9727986.1"/>
    </source>
</evidence>
<evidence type="ECO:0000313" key="3">
    <source>
        <dbReference type="Proteomes" id="UP000811844"/>
    </source>
</evidence>